<feature type="region of interest" description="Disordered" evidence="2">
    <location>
        <begin position="264"/>
        <end position="301"/>
    </location>
</feature>
<organism evidence="4 5">
    <name type="scientific">Zygosaccharomyces mellis</name>
    <dbReference type="NCBI Taxonomy" id="42258"/>
    <lineage>
        <taxon>Eukaryota</taxon>
        <taxon>Fungi</taxon>
        <taxon>Dikarya</taxon>
        <taxon>Ascomycota</taxon>
        <taxon>Saccharomycotina</taxon>
        <taxon>Saccharomycetes</taxon>
        <taxon>Saccharomycetales</taxon>
        <taxon>Saccharomycetaceae</taxon>
        <taxon>Zygosaccharomyces</taxon>
    </lineage>
</organism>
<feature type="region of interest" description="Disordered" evidence="2">
    <location>
        <begin position="357"/>
        <end position="459"/>
    </location>
</feature>
<dbReference type="AlphaFoldDB" id="A0A4C2E7I4"/>
<feature type="compositionally biased region" description="Basic and acidic residues" evidence="2">
    <location>
        <begin position="445"/>
        <end position="459"/>
    </location>
</feature>
<feature type="compositionally biased region" description="Basic and acidic residues" evidence="2">
    <location>
        <begin position="84"/>
        <end position="99"/>
    </location>
</feature>
<dbReference type="OrthoDB" id="10252032at2759"/>
<dbReference type="InterPro" id="IPR024626">
    <property type="entry name" value="Kri1-like_C"/>
</dbReference>
<comment type="caution">
    <text evidence="4">The sequence shown here is derived from an EMBL/GenBank/DDBJ whole genome shotgun (WGS) entry which is preliminary data.</text>
</comment>
<dbReference type="Proteomes" id="UP000301737">
    <property type="component" value="Unassembled WGS sequence"/>
</dbReference>
<protein>
    <submittedName>
        <fullName evidence="4">KRRI-Interacting protein 1</fullName>
    </submittedName>
</protein>
<proteinExistence type="inferred from homology"/>
<dbReference type="InterPro" id="IPR018034">
    <property type="entry name" value="Kri1"/>
</dbReference>
<feature type="compositionally biased region" description="Basic and acidic residues" evidence="2">
    <location>
        <begin position="520"/>
        <end position="529"/>
    </location>
</feature>
<dbReference type="Pfam" id="PF05178">
    <property type="entry name" value="Kri1"/>
    <property type="match status" value="1"/>
</dbReference>
<evidence type="ECO:0000256" key="1">
    <source>
        <dbReference type="ARBA" id="ARBA00007473"/>
    </source>
</evidence>
<evidence type="ECO:0000259" key="3">
    <source>
        <dbReference type="Pfam" id="PF12936"/>
    </source>
</evidence>
<feature type="compositionally biased region" description="Basic residues" evidence="2">
    <location>
        <begin position="506"/>
        <end position="519"/>
    </location>
</feature>
<sequence>MPRKKSAAKRAREAEEKERNPPQEVEKPQDQQVDTKESGDESSSSEEEDEYGELVTEDVEDGINKVLTALRSGNTQELLNPESKFFEDPEKAAELGSNKERHKPIYLKDYHRMNILSGQALVDEDNEDANENGTIDGKQSYASQQNEERSQILKEINEAFDGDAEEKEEKDEEEDDDVIVKKEHQPSVPGLKLPDPEENGEEFLNAFYSNQAWIPHKGDKFSNNMEEDDEAFDDAVENFENAYNFRFEDPNSANIISYARNQASLRRSDTSARRRKRDEVKQQKQLEKEEKEKALHQRKTQKVRKLTDVLEQLQKESGKEISQDLVKKITDTLMNSDFKVDEWDKVINELFDSEFYSEEGKPTWDEDDEIMADFYKEKEENEKIQQDEEKEIGSGKEAPSDTDEPPKKKAKKDKQDKKKSKRQLHEAVESAVDNNKLSLIDEVEEERKPRARTKEEQDMKFRYREVSPESFGLTARDIFAADDSELNKYIGLKKFAPYRAKELKNKDKRKAAKPRRLKEWRKEVFHNEDGPLLDSPAQDEQSASPKKNGKKHKHK</sequence>
<feature type="compositionally biased region" description="Acidic residues" evidence="2">
    <location>
        <begin position="43"/>
        <end position="61"/>
    </location>
</feature>
<gene>
    <name evidence="4" type="primary">KRI1</name>
    <name evidence="4" type="ORF">ZYGM_001117</name>
</gene>
<dbReference type="GO" id="GO:0000447">
    <property type="term" value="P:endonucleolytic cleavage in ITS1 to separate SSU-rRNA from 5.8S rRNA and LSU-rRNA from tricistronic rRNA transcript (SSU-rRNA, 5.8S rRNA, LSU-rRNA)"/>
    <property type="evidence" value="ECO:0007669"/>
    <property type="project" value="TreeGrafter"/>
</dbReference>
<feature type="compositionally biased region" description="Basic and acidic residues" evidence="2">
    <location>
        <begin position="10"/>
        <end position="39"/>
    </location>
</feature>
<feature type="region of interest" description="Disordered" evidence="2">
    <location>
        <begin position="500"/>
        <end position="555"/>
    </location>
</feature>
<feature type="region of interest" description="Disordered" evidence="2">
    <location>
        <begin position="1"/>
        <end position="199"/>
    </location>
</feature>
<dbReference type="GO" id="GO:0005730">
    <property type="term" value="C:nucleolus"/>
    <property type="evidence" value="ECO:0007669"/>
    <property type="project" value="TreeGrafter"/>
</dbReference>
<feature type="compositionally biased region" description="Acidic residues" evidence="2">
    <location>
        <begin position="158"/>
        <end position="177"/>
    </location>
</feature>
<dbReference type="PANTHER" id="PTHR14490:SF5">
    <property type="entry name" value="PROTEIN KRI1 HOMOLOG"/>
    <property type="match status" value="1"/>
</dbReference>
<evidence type="ECO:0000313" key="4">
    <source>
        <dbReference type="EMBL" id="GCE99921.1"/>
    </source>
</evidence>
<dbReference type="EMBL" id="BIMX01000014">
    <property type="protein sequence ID" value="GCE99921.1"/>
    <property type="molecule type" value="Genomic_DNA"/>
</dbReference>
<reference evidence="4 5" key="1">
    <citation type="submission" date="2019-01" db="EMBL/GenBank/DDBJ databases">
        <title>Draft Genome Sequencing of Zygosaccharomyces mellis Ca-7.</title>
        <authorList>
            <person name="Shiwa Y."/>
            <person name="Kanesaki Y."/>
            <person name="Ishige T."/>
            <person name="Mura K."/>
            <person name="Hori T."/>
            <person name="Tamura T."/>
        </authorList>
    </citation>
    <scope>NUCLEOTIDE SEQUENCE [LARGE SCALE GENOMIC DNA]</scope>
    <source>
        <strain evidence="4 5">Ca-7</strain>
    </source>
</reference>
<name>A0A4C2E7I4_9SACH</name>
<evidence type="ECO:0000256" key="2">
    <source>
        <dbReference type="SAM" id="MobiDB-lite"/>
    </source>
</evidence>
<keyword evidence="5" id="KW-1185">Reference proteome</keyword>
<evidence type="ECO:0000313" key="5">
    <source>
        <dbReference type="Proteomes" id="UP000301737"/>
    </source>
</evidence>
<accession>A0A4C2E7I4</accession>
<feature type="compositionally biased region" description="Basic and acidic residues" evidence="2">
    <location>
        <begin position="374"/>
        <end position="394"/>
    </location>
</feature>
<feature type="compositionally biased region" description="Basic and acidic residues" evidence="2">
    <location>
        <begin position="266"/>
        <end position="295"/>
    </location>
</feature>
<feature type="domain" description="Kri1-like C-terminal" evidence="3">
    <location>
        <begin position="427"/>
        <end position="524"/>
    </location>
</feature>
<comment type="similarity">
    <text evidence="1">Belongs to the KRI1 family.</text>
</comment>
<dbReference type="Pfam" id="PF12936">
    <property type="entry name" value="Kri1_C"/>
    <property type="match status" value="1"/>
</dbReference>
<dbReference type="PANTHER" id="PTHR14490">
    <property type="entry name" value="ZINC FINGER, ZZ TYPE"/>
    <property type="match status" value="1"/>
</dbReference>
<dbReference type="GO" id="GO:0030686">
    <property type="term" value="C:90S preribosome"/>
    <property type="evidence" value="ECO:0007669"/>
    <property type="project" value="TreeGrafter"/>
</dbReference>
<feature type="compositionally biased region" description="Basic and acidic residues" evidence="2">
    <location>
        <begin position="146"/>
        <end position="157"/>
    </location>
</feature>
<feature type="compositionally biased region" description="Basic residues" evidence="2">
    <location>
        <begin position="408"/>
        <end position="422"/>
    </location>
</feature>